<dbReference type="PROSITE" id="PS00908">
    <property type="entry name" value="MR_MLE_1"/>
    <property type="match status" value="1"/>
</dbReference>
<dbReference type="Pfam" id="PF02746">
    <property type="entry name" value="MR_MLE_N"/>
    <property type="match status" value="1"/>
</dbReference>
<evidence type="ECO:0000256" key="2">
    <source>
        <dbReference type="ARBA" id="ARBA00022723"/>
    </source>
</evidence>
<dbReference type="AlphaFoldDB" id="A0AAW0G3A5"/>
<dbReference type="GO" id="GO:0046872">
    <property type="term" value="F:metal ion binding"/>
    <property type="evidence" value="ECO:0007669"/>
    <property type="project" value="UniProtKB-KW"/>
</dbReference>
<evidence type="ECO:0000313" key="7">
    <source>
        <dbReference type="Proteomes" id="UP001385951"/>
    </source>
</evidence>
<dbReference type="InterPro" id="IPR029017">
    <property type="entry name" value="Enolase-like_N"/>
</dbReference>
<dbReference type="SFLD" id="SFLDG00179">
    <property type="entry name" value="mandelate_racemase"/>
    <property type="match status" value="1"/>
</dbReference>
<dbReference type="Gene3D" id="3.30.390.10">
    <property type="entry name" value="Enolase-like, N-terminal domain"/>
    <property type="match status" value="1"/>
</dbReference>
<dbReference type="NCBIfam" id="NF010624">
    <property type="entry name" value="PRK14017.1"/>
    <property type="match status" value="1"/>
</dbReference>
<dbReference type="InterPro" id="IPR013342">
    <property type="entry name" value="Mandelate_racemase_C"/>
</dbReference>
<accession>A0AAW0G3A5</accession>
<dbReference type="GO" id="GO:0008869">
    <property type="term" value="F:galactonate dehydratase activity"/>
    <property type="evidence" value="ECO:0007669"/>
    <property type="project" value="InterPro"/>
</dbReference>
<dbReference type="InterPro" id="IPR013341">
    <property type="entry name" value="Mandelate_racemase_N_dom"/>
</dbReference>
<reference evidence="6 7" key="1">
    <citation type="submission" date="2022-09" db="EMBL/GenBank/DDBJ databases">
        <authorList>
            <person name="Palmer J.M."/>
        </authorList>
    </citation>
    <scope>NUCLEOTIDE SEQUENCE [LARGE SCALE GENOMIC DNA]</scope>
    <source>
        <strain evidence="6 7">DSM 7382</strain>
    </source>
</reference>
<organism evidence="6 7">
    <name type="scientific">Cerrena zonata</name>
    <dbReference type="NCBI Taxonomy" id="2478898"/>
    <lineage>
        <taxon>Eukaryota</taxon>
        <taxon>Fungi</taxon>
        <taxon>Dikarya</taxon>
        <taxon>Basidiomycota</taxon>
        <taxon>Agaricomycotina</taxon>
        <taxon>Agaricomycetes</taxon>
        <taxon>Polyporales</taxon>
        <taxon>Cerrenaceae</taxon>
        <taxon>Cerrena</taxon>
    </lineage>
</organism>
<keyword evidence="7" id="KW-1185">Reference proteome</keyword>
<dbReference type="InterPro" id="IPR023592">
    <property type="entry name" value="Galactonate_deHydtase"/>
</dbReference>
<sequence length="382" mass="42550">MSIKTIESFRVLPRWLFVRVETTDDIVGWGEATLEGHTEAVEGAVEALRTTFVGWDADRIQDIWQHTYRSKFYRGGPVLMSALSGLDIALWDIKGKRLGVPIYQLLGGKVRDKVKVYGWIGGDTPADVVQGALARRDQGFTAVKMNGTGQLDWIDSPHLLEGAVERVKQVRDLGLDVGVDFHGRVHKGMAKQLAKALEPLHPLFIEEPLLPTQPEEIADLSRLVSTPIALGERLHSRYEFRPYLERRAIDIAQPDISHCGGISELHRIASLTETYDVALAPHCPLGPIALAASVQVDLTAPNFVIQEMSWQMHYNKGADLLTYLVDSSVFSIKDGYVDALEGPGLGIEINETLVREADAKCRQEPAWRNEVWKGLDGSLREW</sequence>
<comment type="cofactor">
    <cofactor evidence="1">
        <name>Mg(2+)</name>
        <dbReference type="ChEBI" id="CHEBI:18420"/>
    </cofactor>
</comment>
<proteinExistence type="predicted"/>
<dbReference type="Proteomes" id="UP001385951">
    <property type="component" value="Unassembled WGS sequence"/>
</dbReference>
<dbReference type="SUPFAM" id="SSF51604">
    <property type="entry name" value="Enolase C-terminal domain-like"/>
    <property type="match status" value="1"/>
</dbReference>
<dbReference type="SUPFAM" id="SSF54826">
    <property type="entry name" value="Enolase N-terminal domain-like"/>
    <property type="match status" value="1"/>
</dbReference>
<protein>
    <recommendedName>
        <fullName evidence="5">Mandelate racemase/muconate lactonizing enzyme C-terminal domain-containing protein</fullName>
    </recommendedName>
</protein>
<evidence type="ECO:0000256" key="1">
    <source>
        <dbReference type="ARBA" id="ARBA00001946"/>
    </source>
</evidence>
<dbReference type="GO" id="GO:0009063">
    <property type="term" value="P:amino acid catabolic process"/>
    <property type="evidence" value="ECO:0007669"/>
    <property type="project" value="InterPro"/>
</dbReference>
<comment type="caution">
    <text evidence="6">The sequence shown here is derived from an EMBL/GenBank/DDBJ whole genome shotgun (WGS) entry which is preliminary data.</text>
</comment>
<dbReference type="CDD" id="cd03325">
    <property type="entry name" value="D-galactonate_dehydratase"/>
    <property type="match status" value="1"/>
</dbReference>
<dbReference type="Pfam" id="PF13378">
    <property type="entry name" value="MR_MLE_C"/>
    <property type="match status" value="1"/>
</dbReference>
<dbReference type="PROSITE" id="PS00909">
    <property type="entry name" value="MR_MLE_2"/>
    <property type="match status" value="1"/>
</dbReference>
<keyword evidence="4" id="KW-0456">Lyase</keyword>
<name>A0AAW0G3A5_9APHY</name>
<keyword evidence="2" id="KW-0479">Metal-binding</keyword>
<keyword evidence="3" id="KW-0460">Magnesium</keyword>
<feature type="domain" description="Mandelate racemase/muconate lactonizing enzyme C-terminal" evidence="5">
    <location>
        <begin position="125"/>
        <end position="227"/>
    </location>
</feature>
<evidence type="ECO:0000313" key="6">
    <source>
        <dbReference type="EMBL" id="KAK7685610.1"/>
    </source>
</evidence>
<dbReference type="Gene3D" id="3.20.20.120">
    <property type="entry name" value="Enolase-like C-terminal domain"/>
    <property type="match status" value="1"/>
</dbReference>
<evidence type="ECO:0000259" key="5">
    <source>
        <dbReference type="SMART" id="SM00922"/>
    </source>
</evidence>
<dbReference type="InterPro" id="IPR029065">
    <property type="entry name" value="Enolase_C-like"/>
</dbReference>
<evidence type="ECO:0000256" key="4">
    <source>
        <dbReference type="ARBA" id="ARBA00023239"/>
    </source>
</evidence>
<evidence type="ECO:0000256" key="3">
    <source>
        <dbReference type="ARBA" id="ARBA00022842"/>
    </source>
</evidence>
<dbReference type="SMART" id="SM00922">
    <property type="entry name" value="MR_MLE"/>
    <property type="match status" value="1"/>
</dbReference>
<dbReference type="PANTHER" id="PTHR48080:SF2">
    <property type="entry name" value="D-GALACTONATE DEHYDRATASE"/>
    <property type="match status" value="1"/>
</dbReference>
<dbReference type="SFLD" id="SFLDF00003">
    <property type="entry name" value="D-galactonate_dehydratase"/>
    <property type="match status" value="1"/>
</dbReference>
<dbReference type="PANTHER" id="PTHR48080">
    <property type="entry name" value="D-GALACTONATE DEHYDRATASE-RELATED"/>
    <property type="match status" value="1"/>
</dbReference>
<dbReference type="InterPro" id="IPR036849">
    <property type="entry name" value="Enolase-like_C_sf"/>
</dbReference>
<gene>
    <name evidence="6" type="ORF">QCA50_011477</name>
</gene>
<dbReference type="InterPro" id="IPR018110">
    <property type="entry name" value="Mandel_Rmase/mucon_lact_enz_CS"/>
</dbReference>
<dbReference type="SFLD" id="SFLDS00001">
    <property type="entry name" value="Enolase"/>
    <property type="match status" value="1"/>
</dbReference>
<dbReference type="InterPro" id="IPR034593">
    <property type="entry name" value="DgoD-like"/>
</dbReference>
<dbReference type="EMBL" id="JASBNA010000020">
    <property type="protein sequence ID" value="KAK7685610.1"/>
    <property type="molecule type" value="Genomic_DNA"/>
</dbReference>
<dbReference type="GO" id="GO:0034194">
    <property type="term" value="P:D-galactonate catabolic process"/>
    <property type="evidence" value="ECO:0007669"/>
    <property type="project" value="InterPro"/>
</dbReference>